<evidence type="ECO:0000256" key="2">
    <source>
        <dbReference type="ARBA" id="ARBA00022980"/>
    </source>
</evidence>
<dbReference type="EMBL" id="NVUK01000003">
    <property type="protein sequence ID" value="PCI78601.1"/>
    <property type="molecule type" value="Genomic_DNA"/>
</dbReference>
<evidence type="ECO:0000256" key="6">
    <source>
        <dbReference type="SAM" id="MobiDB-lite"/>
    </source>
</evidence>
<evidence type="ECO:0000256" key="5">
    <source>
        <dbReference type="HAMAP-Rule" id="MF_00340"/>
    </source>
</evidence>
<gene>
    <name evidence="5" type="primary">rpmF</name>
    <name evidence="7" type="ORF">COB21_00460</name>
</gene>
<organism evidence="7 8">
    <name type="scientific">Aerophobetes bacterium</name>
    <dbReference type="NCBI Taxonomy" id="2030807"/>
    <lineage>
        <taxon>Bacteria</taxon>
        <taxon>Candidatus Aerophobota</taxon>
    </lineage>
</organism>
<keyword evidence="3 5" id="KW-0687">Ribonucleoprotein</keyword>
<dbReference type="PANTHER" id="PTHR35534:SF1">
    <property type="entry name" value="LARGE RIBOSOMAL SUBUNIT PROTEIN BL32"/>
    <property type="match status" value="1"/>
</dbReference>
<dbReference type="NCBIfam" id="TIGR01031">
    <property type="entry name" value="rpmF_bact"/>
    <property type="match status" value="1"/>
</dbReference>
<dbReference type="HAMAP" id="MF_00340">
    <property type="entry name" value="Ribosomal_bL32"/>
    <property type="match status" value="1"/>
</dbReference>
<dbReference type="PANTHER" id="PTHR35534">
    <property type="entry name" value="50S RIBOSOMAL PROTEIN L32"/>
    <property type="match status" value="1"/>
</dbReference>
<comment type="caution">
    <text evidence="7">The sequence shown here is derived from an EMBL/GenBank/DDBJ whole genome shotgun (WGS) entry which is preliminary data.</text>
</comment>
<proteinExistence type="inferred from homology"/>
<evidence type="ECO:0000313" key="8">
    <source>
        <dbReference type="Proteomes" id="UP000218775"/>
    </source>
</evidence>
<dbReference type="Proteomes" id="UP000218775">
    <property type="component" value="Unassembled WGS sequence"/>
</dbReference>
<name>A0A2A4X8G0_UNCAE</name>
<protein>
    <recommendedName>
        <fullName evidence="4 5">Large ribosomal subunit protein bL32</fullName>
    </recommendedName>
</protein>
<dbReference type="GO" id="GO:0015934">
    <property type="term" value="C:large ribosomal subunit"/>
    <property type="evidence" value="ECO:0007669"/>
    <property type="project" value="InterPro"/>
</dbReference>
<dbReference type="InterPro" id="IPR011332">
    <property type="entry name" value="Ribosomal_zn-bd"/>
</dbReference>
<evidence type="ECO:0000256" key="3">
    <source>
        <dbReference type="ARBA" id="ARBA00023274"/>
    </source>
</evidence>
<sequence>MAVPRSRHSNARKNTKRSHHAKVSKKLSKCTNCGEEHLPHRACLSCGYYGGQLVLSKEEA</sequence>
<dbReference type="SUPFAM" id="SSF57829">
    <property type="entry name" value="Zn-binding ribosomal proteins"/>
    <property type="match status" value="1"/>
</dbReference>
<dbReference type="GO" id="GO:0003735">
    <property type="term" value="F:structural constituent of ribosome"/>
    <property type="evidence" value="ECO:0007669"/>
    <property type="project" value="InterPro"/>
</dbReference>
<reference evidence="8" key="1">
    <citation type="submission" date="2017-08" db="EMBL/GenBank/DDBJ databases">
        <title>A dynamic microbial community with high functional redundancy inhabits the cold, oxic subseafloor aquifer.</title>
        <authorList>
            <person name="Tully B.J."/>
            <person name="Wheat C.G."/>
            <person name="Glazer B.T."/>
            <person name="Huber J.A."/>
        </authorList>
    </citation>
    <scope>NUCLEOTIDE SEQUENCE [LARGE SCALE GENOMIC DNA]</scope>
</reference>
<dbReference type="GO" id="GO:0006412">
    <property type="term" value="P:translation"/>
    <property type="evidence" value="ECO:0007669"/>
    <property type="project" value="UniProtKB-UniRule"/>
</dbReference>
<evidence type="ECO:0000256" key="1">
    <source>
        <dbReference type="ARBA" id="ARBA00008560"/>
    </source>
</evidence>
<dbReference type="AlphaFoldDB" id="A0A2A4X8G0"/>
<keyword evidence="2 5" id="KW-0689">Ribosomal protein</keyword>
<dbReference type="InterPro" id="IPR044957">
    <property type="entry name" value="Ribosomal_bL32_bact"/>
</dbReference>
<feature type="region of interest" description="Disordered" evidence="6">
    <location>
        <begin position="1"/>
        <end position="27"/>
    </location>
</feature>
<evidence type="ECO:0000256" key="4">
    <source>
        <dbReference type="ARBA" id="ARBA00035178"/>
    </source>
</evidence>
<dbReference type="InterPro" id="IPR002677">
    <property type="entry name" value="Ribosomal_bL32"/>
</dbReference>
<accession>A0A2A4X8G0</accession>
<evidence type="ECO:0000313" key="7">
    <source>
        <dbReference type="EMBL" id="PCI78601.1"/>
    </source>
</evidence>
<comment type="similarity">
    <text evidence="1 5">Belongs to the bacterial ribosomal protein bL32 family.</text>
</comment>
<dbReference type="Pfam" id="PF01783">
    <property type="entry name" value="Ribosomal_L32p"/>
    <property type="match status" value="1"/>
</dbReference>